<dbReference type="PIRSF" id="PIRSF001365">
    <property type="entry name" value="DHDPS"/>
    <property type="match status" value="1"/>
</dbReference>
<dbReference type="Gene3D" id="3.20.20.70">
    <property type="entry name" value="Aldolase class I"/>
    <property type="match status" value="1"/>
</dbReference>
<evidence type="ECO:0000256" key="4">
    <source>
        <dbReference type="PIRSR" id="PIRSR001365-1"/>
    </source>
</evidence>
<dbReference type="PANTHER" id="PTHR12128">
    <property type="entry name" value="DIHYDRODIPICOLINATE SYNTHASE"/>
    <property type="match status" value="1"/>
</dbReference>
<feature type="binding site" evidence="5">
    <location>
        <position position="47"/>
    </location>
    <ligand>
        <name>pyruvate</name>
        <dbReference type="ChEBI" id="CHEBI:15361"/>
    </ligand>
</feature>
<evidence type="ECO:0000256" key="5">
    <source>
        <dbReference type="PIRSR" id="PIRSR001365-2"/>
    </source>
</evidence>
<proteinExistence type="inferred from homology"/>
<dbReference type="InterPro" id="IPR013785">
    <property type="entry name" value="Aldolase_TIM"/>
</dbReference>
<dbReference type="AlphaFoldDB" id="A0A139STJ4"/>
<evidence type="ECO:0000256" key="2">
    <source>
        <dbReference type="ARBA" id="ARBA00023239"/>
    </source>
</evidence>
<comment type="caution">
    <text evidence="6">The sequence shown here is derived from an EMBL/GenBank/DDBJ whole genome shotgun (WGS) entry which is preliminary data.</text>
</comment>
<dbReference type="CDD" id="cd00408">
    <property type="entry name" value="DHDPS-like"/>
    <property type="match status" value="1"/>
</dbReference>
<feature type="active site" description="Proton donor/acceptor" evidence="4">
    <location>
        <position position="136"/>
    </location>
</feature>
<organism evidence="6 7">
    <name type="scientific">Ventosimonas gracilis</name>
    <dbReference type="NCBI Taxonomy" id="1680762"/>
    <lineage>
        <taxon>Bacteria</taxon>
        <taxon>Pseudomonadati</taxon>
        <taxon>Pseudomonadota</taxon>
        <taxon>Gammaproteobacteria</taxon>
        <taxon>Pseudomonadales</taxon>
        <taxon>Ventosimonadaceae</taxon>
        <taxon>Ventosimonas</taxon>
    </lineage>
</organism>
<sequence length="292" mass="32302">MKDLSGINLAMQTPFNTDGSIDYQLYEKLLEQYIEAGVHGIVLGAGTGQYVNLTEQECQRLYESGIKRINGRCNVICQTSALNVDEVIRRSRFAESVGADALMILPPFFEGPSDDDGLFDFYREINDSVAIDIVGYNIPQSSGIGISIALLKRLNELSNFNWIKDSGGDFALHQDYIRTANGTLNGNDSVMLYSFIAGAKGTIWGAANYMPSQCVQLFERVKAKQYDEAIALWHRMLPSLLLVCEGFGHYLSGVLYASQLRGFGNGNIRKPLKPLSEDHKKILREALAALDA</sequence>
<dbReference type="PANTHER" id="PTHR12128:SF66">
    <property type="entry name" value="4-HYDROXY-2-OXOGLUTARATE ALDOLASE, MITOCHONDRIAL"/>
    <property type="match status" value="1"/>
</dbReference>
<reference evidence="6 7" key="1">
    <citation type="submission" date="2016-02" db="EMBL/GenBank/DDBJ databases">
        <authorList>
            <person name="Wen L."/>
            <person name="He K."/>
            <person name="Yang H."/>
        </authorList>
    </citation>
    <scope>NUCLEOTIDE SEQUENCE [LARGE SCALE GENOMIC DNA]</scope>
    <source>
        <strain evidence="6 7">CV58</strain>
    </source>
</reference>
<dbReference type="EMBL" id="LSZO01000159">
    <property type="protein sequence ID" value="KXU37780.1"/>
    <property type="molecule type" value="Genomic_DNA"/>
</dbReference>
<evidence type="ECO:0000313" key="6">
    <source>
        <dbReference type="EMBL" id="KXU37780.1"/>
    </source>
</evidence>
<comment type="similarity">
    <text evidence="1 3">Belongs to the DapA family.</text>
</comment>
<dbReference type="InterPro" id="IPR002220">
    <property type="entry name" value="DapA-like"/>
</dbReference>
<dbReference type="Proteomes" id="UP000072660">
    <property type="component" value="Unassembled WGS sequence"/>
</dbReference>
<evidence type="ECO:0000256" key="1">
    <source>
        <dbReference type="ARBA" id="ARBA00007592"/>
    </source>
</evidence>
<evidence type="ECO:0000256" key="3">
    <source>
        <dbReference type="PIRNR" id="PIRNR001365"/>
    </source>
</evidence>
<dbReference type="SUPFAM" id="SSF51569">
    <property type="entry name" value="Aldolase"/>
    <property type="match status" value="1"/>
</dbReference>
<feature type="binding site" evidence="5">
    <location>
        <position position="203"/>
    </location>
    <ligand>
        <name>pyruvate</name>
        <dbReference type="ChEBI" id="CHEBI:15361"/>
    </ligand>
</feature>
<accession>A0A139STJ4</accession>
<evidence type="ECO:0000313" key="7">
    <source>
        <dbReference type="Proteomes" id="UP000072660"/>
    </source>
</evidence>
<keyword evidence="7" id="KW-1185">Reference proteome</keyword>
<name>A0A139STJ4_9GAMM</name>
<dbReference type="Pfam" id="PF00701">
    <property type="entry name" value="DHDPS"/>
    <property type="match status" value="1"/>
</dbReference>
<dbReference type="GO" id="GO:0008840">
    <property type="term" value="F:4-hydroxy-tetrahydrodipicolinate synthase activity"/>
    <property type="evidence" value="ECO:0007669"/>
    <property type="project" value="TreeGrafter"/>
</dbReference>
<feature type="active site" description="Schiff-base intermediate with substrate" evidence="4">
    <location>
        <position position="164"/>
    </location>
</feature>
<dbReference type="SMART" id="SM01130">
    <property type="entry name" value="DHDPS"/>
    <property type="match status" value="1"/>
</dbReference>
<keyword evidence="2 3" id="KW-0456">Lyase</keyword>
<dbReference type="OrthoDB" id="9782828at2"/>
<gene>
    <name evidence="6" type="ORF">AXE65_02790</name>
</gene>
<protein>
    <submittedName>
        <fullName evidence="6">Dihydrodipicolinate synthase family protein</fullName>
    </submittedName>
</protein>
<dbReference type="RefSeq" id="WP_068390461.1">
    <property type="nucleotide sequence ID" value="NZ_LSZO01000159.1"/>
</dbReference>